<gene>
    <name evidence="2" type="ORF">QU605_04940</name>
</gene>
<name>A0ABT7WD33_9FLAO</name>
<keyword evidence="1" id="KW-0732">Signal</keyword>
<protein>
    <submittedName>
        <fullName evidence="2">Uncharacterized protein</fullName>
    </submittedName>
</protein>
<feature type="chain" id="PRO_5047217368" evidence="1">
    <location>
        <begin position="22"/>
        <end position="114"/>
    </location>
</feature>
<dbReference type="Proteomes" id="UP001174839">
    <property type="component" value="Unassembled WGS sequence"/>
</dbReference>
<dbReference type="RefSeq" id="WP_289724168.1">
    <property type="nucleotide sequence ID" value="NZ_JAUDUY010000002.1"/>
</dbReference>
<comment type="caution">
    <text evidence="2">The sequence shown here is derived from an EMBL/GenBank/DDBJ whole genome shotgun (WGS) entry which is preliminary data.</text>
</comment>
<organism evidence="2 3">
    <name type="scientific">Robiginitalea aurantiaca</name>
    <dbReference type="NCBI Taxonomy" id="3056915"/>
    <lineage>
        <taxon>Bacteria</taxon>
        <taxon>Pseudomonadati</taxon>
        <taxon>Bacteroidota</taxon>
        <taxon>Flavobacteriia</taxon>
        <taxon>Flavobacteriales</taxon>
        <taxon>Flavobacteriaceae</taxon>
        <taxon>Robiginitalea</taxon>
    </lineage>
</organism>
<dbReference type="EMBL" id="JAUDUY010000002">
    <property type="protein sequence ID" value="MDM9630803.1"/>
    <property type="molecule type" value="Genomic_DNA"/>
</dbReference>
<feature type="signal peptide" evidence="1">
    <location>
        <begin position="1"/>
        <end position="21"/>
    </location>
</feature>
<evidence type="ECO:0000313" key="2">
    <source>
        <dbReference type="EMBL" id="MDM9630803.1"/>
    </source>
</evidence>
<keyword evidence="3" id="KW-1185">Reference proteome</keyword>
<evidence type="ECO:0000313" key="3">
    <source>
        <dbReference type="Proteomes" id="UP001174839"/>
    </source>
</evidence>
<evidence type="ECO:0000256" key="1">
    <source>
        <dbReference type="SAM" id="SignalP"/>
    </source>
</evidence>
<accession>A0ABT7WD33</accession>
<proteinExistence type="predicted"/>
<reference evidence="2" key="1">
    <citation type="submission" date="2023-06" db="EMBL/GenBank/DDBJ databases">
        <title>Robiginitalea aurantiacus sp. nov. and Algoriphagus sediminis sp. nov., isolated from coastal sediment.</title>
        <authorList>
            <person name="Zhou Z.Y."/>
            <person name="An J."/>
            <person name="Jia Y.W."/>
            <person name="Du Z.J."/>
        </authorList>
    </citation>
    <scope>NUCLEOTIDE SEQUENCE</scope>
    <source>
        <strain evidence="2">M39</strain>
    </source>
</reference>
<sequence>MKKVSLLLVAAALLISSNALAFEGESSPKDPESEICTQISDLLRKNRFEIQSKGDLTAFVRFTLNSENEIVVLSVETEDDRLEGYVKARLNYHKLGDQDFEEGKLYHLPIRIKA</sequence>